<evidence type="ECO:0008006" key="3">
    <source>
        <dbReference type="Google" id="ProtNLM"/>
    </source>
</evidence>
<dbReference type="RefSeq" id="WP_069404475.1">
    <property type="nucleotide sequence ID" value="NZ_MIGZ01000027.1"/>
</dbReference>
<dbReference type="EMBL" id="MIGZ01000027">
    <property type="protein sequence ID" value="ODQ94986.1"/>
    <property type="molecule type" value="Genomic_DNA"/>
</dbReference>
<dbReference type="PIRSF" id="PIRSF024492">
    <property type="entry name" value="UCP024492"/>
    <property type="match status" value="1"/>
</dbReference>
<organism evidence="1 2">
    <name type="scientific">Mycolicibacterium holsaticum</name>
    <dbReference type="NCBI Taxonomy" id="152142"/>
    <lineage>
        <taxon>Bacteria</taxon>
        <taxon>Bacillati</taxon>
        <taxon>Actinomycetota</taxon>
        <taxon>Actinomycetes</taxon>
        <taxon>Mycobacteriales</taxon>
        <taxon>Mycobacteriaceae</taxon>
        <taxon>Mycolicibacterium</taxon>
    </lineage>
</organism>
<comment type="caution">
    <text evidence="1">The sequence shown here is derived from an EMBL/GenBank/DDBJ whole genome shotgun (WGS) entry which is preliminary data.</text>
</comment>
<dbReference type="OrthoDB" id="9789109at2"/>
<evidence type="ECO:0000313" key="2">
    <source>
        <dbReference type="Proteomes" id="UP000094243"/>
    </source>
</evidence>
<dbReference type="PANTHER" id="PTHR39337">
    <property type="entry name" value="BLR5642 PROTEIN"/>
    <property type="match status" value="1"/>
</dbReference>
<keyword evidence="2" id="KW-1185">Reference proteome</keyword>
<dbReference type="InterPro" id="IPR007438">
    <property type="entry name" value="DUF488"/>
</dbReference>
<gene>
    <name evidence="1" type="ORF">BHQ17_06890</name>
</gene>
<dbReference type="AlphaFoldDB" id="A0A1E3RYK0"/>
<dbReference type="Pfam" id="PF04343">
    <property type="entry name" value="DUF488"/>
    <property type="match status" value="1"/>
</dbReference>
<sequence>MLISVGHGALDKAALAKLLADAEVEALVDIRRYPNSRHNPDVERGAISAWAADAGLDYRWEARLGGRRRLPADAEPEDTWWRVKQFAAYAAYTRTAEFGEAFAQLLEQSQKQRTAMMCSEAVWWRCHRRIVADVSVVKVGVEVHHLMHDGRLLAHPPSEGAQVRDDGQLVWV</sequence>
<dbReference type="Proteomes" id="UP000094243">
    <property type="component" value="Unassembled WGS sequence"/>
</dbReference>
<protein>
    <recommendedName>
        <fullName evidence="3">DNA repair protein</fullName>
    </recommendedName>
</protein>
<dbReference type="InterPro" id="IPR014519">
    <property type="entry name" value="UCP024492"/>
</dbReference>
<dbReference type="PANTHER" id="PTHR39337:SF1">
    <property type="entry name" value="BLR5642 PROTEIN"/>
    <property type="match status" value="1"/>
</dbReference>
<proteinExistence type="predicted"/>
<reference evidence="2" key="1">
    <citation type="submission" date="2016-09" db="EMBL/GenBank/DDBJ databases">
        <authorList>
            <person name="Greninger A.L."/>
            <person name="Jerome K.R."/>
            <person name="Mcnair B."/>
            <person name="Wallis C."/>
            <person name="Fang F."/>
        </authorList>
    </citation>
    <scope>NUCLEOTIDE SEQUENCE [LARGE SCALE GENOMIC DNA]</scope>
    <source>
        <strain evidence="2">M7</strain>
    </source>
</reference>
<accession>A0A1E3RYK0</accession>
<evidence type="ECO:0000313" key="1">
    <source>
        <dbReference type="EMBL" id="ODQ94986.1"/>
    </source>
</evidence>
<name>A0A1E3RYK0_9MYCO</name>